<name>A0A6J5N630_9CAUD</name>
<dbReference type="Pfam" id="PF23140">
    <property type="entry name" value="Gp80"/>
    <property type="match status" value="1"/>
</dbReference>
<organism evidence="1">
    <name type="scientific">uncultured Caudovirales phage</name>
    <dbReference type="NCBI Taxonomy" id="2100421"/>
    <lineage>
        <taxon>Viruses</taxon>
        <taxon>Duplodnaviria</taxon>
        <taxon>Heunggongvirae</taxon>
        <taxon>Uroviricota</taxon>
        <taxon>Caudoviricetes</taxon>
        <taxon>Peduoviridae</taxon>
        <taxon>Maltschvirus</taxon>
        <taxon>Maltschvirus maltsch</taxon>
    </lineage>
</organism>
<reference evidence="1" key="1">
    <citation type="submission" date="2020-04" db="EMBL/GenBank/DDBJ databases">
        <authorList>
            <person name="Chiriac C."/>
            <person name="Salcher M."/>
            <person name="Ghai R."/>
            <person name="Kavagutti S V."/>
        </authorList>
    </citation>
    <scope>NUCLEOTIDE SEQUENCE</scope>
</reference>
<dbReference type="EMBL" id="LR796555">
    <property type="protein sequence ID" value="CAB4151179.1"/>
    <property type="molecule type" value="Genomic_DNA"/>
</dbReference>
<accession>A0A6J5N630</accession>
<evidence type="ECO:0000313" key="1">
    <source>
        <dbReference type="EMBL" id="CAB4151179.1"/>
    </source>
</evidence>
<gene>
    <name evidence="1" type="ORF">UFOVP591_4</name>
</gene>
<dbReference type="InterPro" id="IPR056908">
    <property type="entry name" value="Gp80-like"/>
</dbReference>
<sequence length="144" mass="14334">MPKSTATCNSLLALLFNATAWADLAQNDGSSPNTDLYLSLHTASPGVGNNQTTNETAYTNYARIAVARTTGGWDAPASAATANAALAQFAQCGVTGATITHVAIGTASSGAGTVLYAGALNSSLAVANLIQPQFAAGALTVTEA</sequence>
<protein>
    <submittedName>
        <fullName evidence="1">Uncharacterized protein</fullName>
    </submittedName>
</protein>
<proteinExistence type="predicted"/>